<dbReference type="PROSITE" id="PS51257">
    <property type="entry name" value="PROKAR_LIPOPROTEIN"/>
    <property type="match status" value="1"/>
</dbReference>
<keyword evidence="3" id="KW-1133">Transmembrane helix</keyword>
<evidence type="ECO:0000256" key="5">
    <source>
        <dbReference type="SAM" id="SignalP"/>
    </source>
</evidence>
<dbReference type="RefSeq" id="WP_343950312.1">
    <property type="nucleotide sequence ID" value="NZ_BAAAHQ010000012.1"/>
</dbReference>
<evidence type="ECO:0000256" key="2">
    <source>
        <dbReference type="ARBA" id="ARBA00022692"/>
    </source>
</evidence>
<dbReference type="PANTHER" id="PTHR30168:SF0">
    <property type="entry name" value="INNER MEMBRANE PROTEIN"/>
    <property type="match status" value="1"/>
</dbReference>
<evidence type="ECO:0000256" key="4">
    <source>
        <dbReference type="ARBA" id="ARBA00023136"/>
    </source>
</evidence>
<keyword evidence="5" id="KW-0732">Signal</keyword>
<evidence type="ECO:0000256" key="3">
    <source>
        <dbReference type="ARBA" id="ARBA00022989"/>
    </source>
</evidence>
<dbReference type="Proteomes" id="UP001501578">
    <property type="component" value="Unassembled WGS sequence"/>
</dbReference>
<dbReference type="InterPro" id="IPR007343">
    <property type="entry name" value="Uncharacterised_pept_Zn_put"/>
</dbReference>
<gene>
    <name evidence="6" type="ORF">GCM10009560_28530</name>
</gene>
<evidence type="ECO:0008006" key="8">
    <source>
        <dbReference type="Google" id="ProtNLM"/>
    </source>
</evidence>
<comment type="caution">
    <text evidence="6">The sequence shown here is derived from an EMBL/GenBank/DDBJ whole genome shotgun (WGS) entry which is preliminary data.</text>
</comment>
<dbReference type="PANTHER" id="PTHR30168">
    <property type="entry name" value="PUTATIVE MEMBRANE PROTEIN YPFJ"/>
    <property type="match status" value="1"/>
</dbReference>
<dbReference type="EMBL" id="BAAAHQ010000012">
    <property type="protein sequence ID" value="GAA0926557.1"/>
    <property type="molecule type" value="Genomic_DNA"/>
</dbReference>
<feature type="chain" id="PRO_5046962560" description="Metalloprotease" evidence="5">
    <location>
        <begin position="21"/>
        <end position="208"/>
    </location>
</feature>
<sequence length="208" mass="22153">MKRPLAVIAALALAAGCGVAAPSATPASDDFEEDVETARVLTEGFWARRLGGSYRPVTDFVAYSGDNGPACGGGVAAPDNAFYCPDGHFIAYDETWLRSLWKELGDGSVYVIVLHEFGHAVQAQLQTSFEFNIQQELQADCYAGGTLSALVAGGELRADPGDEEELLTNLAAAGDPEEDWFDPAAHGTAEQRQRSFLTGYRSGVEGCR</sequence>
<evidence type="ECO:0000256" key="1">
    <source>
        <dbReference type="ARBA" id="ARBA00004167"/>
    </source>
</evidence>
<dbReference type="Pfam" id="PF04228">
    <property type="entry name" value="Zn_peptidase"/>
    <property type="match status" value="1"/>
</dbReference>
<keyword evidence="4" id="KW-0472">Membrane</keyword>
<proteinExistence type="predicted"/>
<reference evidence="6 7" key="1">
    <citation type="journal article" date="2019" name="Int. J. Syst. Evol. Microbiol.">
        <title>The Global Catalogue of Microorganisms (GCM) 10K type strain sequencing project: providing services to taxonomists for standard genome sequencing and annotation.</title>
        <authorList>
            <consortium name="The Broad Institute Genomics Platform"/>
            <consortium name="The Broad Institute Genome Sequencing Center for Infectious Disease"/>
            <person name="Wu L."/>
            <person name="Ma J."/>
        </authorList>
    </citation>
    <scope>NUCLEOTIDE SEQUENCE [LARGE SCALE GENOMIC DNA]</scope>
    <source>
        <strain evidence="6 7">JCM 11136</strain>
    </source>
</reference>
<organism evidence="6 7">
    <name type="scientific">Nonomuraea longicatena</name>
    <dbReference type="NCBI Taxonomy" id="83682"/>
    <lineage>
        <taxon>Bacteria</taxon>
        <taxon>Bacillati</taxon>
        <taxon>Actinomycetota</taxon>
        <taxon>Actinomycetes</taxon>
        <taxon>Streptosporangiales</taxon>
        <taxon>Streptosporangiaceae</taxon>
        <taxon>Nonomuraea</taxon>
    </lineage>
</organism>
<evidence type="ECO:0000313" key="6">
    <source>
        <dbReference type="EMBL" id="GAA0926557.1"/>
    </source>
</evidence>
<keyword evidence="7" id="KW-1185">Reference proteome</keyword>
<name>A0ABN1PDE1_9ACTN</name>
<comment type="subcellular location">
    <subcellularLocation>
        <location evidence="1">Membrane</location>
        <topology evidence="1">Single-pass membrane protein</topology>
    </subcellularLocation>
</comment>
<accession>A0ABN1PDE1</accession>
<feature type="signal peptide" evidence="5">
    <location>
        <begin position="1"/>
        <end position="20"/>
    </location>
</feature>
<keyword evidence="2" id="KW-0812">Transmembrane</keyword>
<protein>
    <recommendedName>
        <fullName evidence="8">Metalloprotease</fullName>
    </recommendedName>
</protein>
<evidence type="ECO:0000313" key="7">
    <source>
        <dbReference type="Proteomes" id="UP001501578"/>
    </source>
</evidence>